<keyword evidence="4" id="KW-1185">Reference proteome</keyword>
<accession>A0A1Q3CP07</accession>
<sequence>YRCGKPGHRSNNCPERKTVNLVEQERDYGEQEVGDEENHDLYDNCGELDFAEEEGERVNCVIQRVLYSPKQPDTSQRHNIFRSHCSINRKVCDLIIDSGSCENFVAKKLVEHLKLPTEPHPNPYSIGWIKKGPTVKVTEICRMPLSIGMHYTSVVVCDVVDMDASHVLLGRPWQYDVDITYKGRDSIYVFIWGAHKIAMAPISNRPKDPKVRGQSFLTVVTKNSEFLADAKEVQEVHVLVVKPPVIDGENTSGGEILAHGVSMDAETMAVQAQLVQAKVKKKLAEINAKYKTAADSHRRVKVFKEGDMVMIKERFPMGTYNKLKPRKYGPYKIVHRINDNAYVMDLPSSFGISATFNVTDLFEYHEEKPLYPDINSRSSSFQVEETDAVQLEEEFLNQLGGQKPHRKALFKASF</sequence>
<evidence type="ECO:0000256" key="1">
    <source>
        <dbReference type="PROSITE-ProRule" id="PRU00047"/>
    </source>
</evidence>
<comment type="caution">
    <text evidence="3">The sequence shown here is derived from an EMBL/GenBank/DDBJ whole genome shotgun (WGS) entry which is preliminary data.</text>
</comment>
<dbReference type="InterPro" id="IPR021109">
    <property type="entry name" value="Peptidase_aspartic_dom_sf"/>
</dbReference>
<dbReference type="InterPro" id="IPR001878">
    <property type="entry name" value="Znf_CCHC"/>
</dbReference>
<feature type="domain" description="CCHC-type" evidence="2">
    <location>
        <begin position="1"/>
        <end position="15"/>
    </location>
</feature>
<reference evidence="4" key="1">
    <citation type="submission" date="2016-04" db="EMBL/GenBank/DDBJ databases">
        <title>Cephalotus genome sequencing.</title>
        <authorList>
            <person name="Fukushima K."/>
            <person name="Hasebe M."/>
            <person name="Fang X."/>
        </authorList>
    </citation>
    <scope>NUCLEOTIDE SEQUENCE [LARGE SCALE GENOMIC DNA]</scope>
    <source>
        <strain evidence="4">cv. St1</strain>
    </source>
</reference>
<dbReference type="GO" id="GO:0003676">
    <property type="term" value="F:nucleic acid binding"/>
    <property type="evidence" value="ECO:0007669"/>
    <property type="project" value="InterPro"/>
</dbReference>
<evidence type="ECO:0000313" key="4">
    <source>
        <dbReference type="Proteomes" id="UP000187406"/>
    </source>
</evidence>
<dbReference type="PANTHER" id="PTHR35046:SF9">
    <property type="entry name" value="RNA-DIRECTED DNA POLYMERASE"/>
    <property type="match status" value="1"/>
</dbReference>
<dbReference type="InParanoid" id="A0A1Q3CP07"/>
<evidence type="ECO:0000313" key="3">
    <source>
        <dbReference type="EMBL" id="GAV81841.1"/>
    </source>
</evidence>
<dbReference type="InterPro" id="IPR056924">
    <property type="entry name" value="SH3_Tf2-1"/>
</dbReference>
<dbReference type="Pfam" id="PF24626">
    <property type="entry name" value="SH3_Tf2-1"/>
    <property type="match status" value="1"/>
</dbReference>
<dbReference type="OrthoDB" id="1750432at2759"/>
<organism evidence="3 4">
    <name type="scientific">Cephalotus follicularis</name>
    <name type="common">Albany pitcher plant</name>
    <dbReference type="NCBI Taxonomy" id="3775"/>
    <lineage>
        <taxon>Eukaryota</taxon>
        <taxon>Viridiplantae</taxon>
        <taxon>Streptophyta</taxon>
        <taxon>Embryophyta</taxon>
        <taxon>Tracheophyta</taxon>
        <taxon>Spermatophyta</taxon>
        <taxon>Magnoliopsida</taxon>
        <taxon>eudicotyledons</taxon>
        <taxon>Gunneridae</taxon>
        <taxon>Pentapetalae</taxon>
        <taxon>rosids</taxon>
        <taxon>fabids</taxon>
        <taxon>Oxalidales</taxon>
        <taxon>Cephalotaceae</taxon>
        <taxon>Cephalotus</taxon>
    </lineage>
</organism>
<dbReference type="EMBL" id="BDDD01002500">
    <property type="protein sequence ID" value="GAV81841.1"/>
    <property type="molecule type" value="Genomic_DNA"/>
</dbReference>
<dbReference type="Proteomes" id="UP000187406">
    <property type="component" value="Unassembled WGS sequence"/>
</dbReference>
<keyword evidence="1" id="KW-0862">Zinc</keyword>
<evidence type="ECO:0000259" key="2">
    <source>
        <dbReference type="PROSITE" id="PS50158"/>
    </source>
</evidence>
<name>A0A1Q3CP07_CEPFO</name>
<dbReference type="PANTHER" id="PTHR35046">
    <property type="entry name" value="ZINC KNUCKLE (CCHC-TYPE) FAMILY PROTEIN"/>
    <property type="match status" value="1"/>
</dbReference>
<keyword evidence="1" id="KW-0479">Metal-binding</keyword>
<dbReference type="CDD" id="cd00303">
    <property type="entry name" value="retropepsin_like"/>
    <property type="match status" value="1"/>
</dbReference>
<dbReference type="AlphaFoldDB" id="A0A1Q3CP07"/>
<keyword evidence="1" id="KW-0863">Zinc-finger</keyword>
<dbReference type="GO" id="GO:0008270">
    <property type="term" value="F:zinc ion binding"/>
    <property type="evidence" value="ECO:0007669"/>
    <property type="project" value="UniProtKB-KW"/>
</dbReference>
<protein>
    <submittedName>
        <fullName evidence="3">Zf-CCHC domain-containing protein</fullName>
    </submittedName>
</protein>
<dbReference type="Pfam" id="PF00098">
    <property type="entry name" value="zf-CCHC"/>
    <property type="match status" value="1"/>
</dbReference>
<feature type="non-terminal residue" evidence="3">
    <location>
        <position position="1"/>
    </location>
</feature>
<gene>
    <name evidence="3" type="ORF">CFOL_v3_25294</name>
</gene>
<dbReference type="Gene3D" id="2.40.70.10">
    <property type="entry name" value="Acid Proteases"/>
    <property type="match status" value="1"/>
</dbReference>
<proteinExistence type="predicted"/>
<dbReference type="PROSITE" id="PS50158">
    <property type="entry name" value="ZF_CCHC"/>
    <property type="match status" value="1"/>
</dbReference>